<gene>
    <name evidence="5" type="ORF">SAMN05421647_102226</name>
</gene>
<keyword evidence="6" id="KW-1185">Reference proteome</keyword>
<protein>
    <submittedName>
        <fullName evidence="5">Phage tail tape measure protein, TP901 family, core region</fullName>
    </submittedName>
</protein>
<keyword evidence="1" id="KW-1188">Viral release from host cell</keyword>
<dbReference type="STRING" id="49186.SAMN05421647_102226"/>
<dbReference type="InterPro" id="IPR010090">
    <property type="entry name" value="Phage_tape_meas"/>
</dbReference>
<dbReference type="PANTHER" id="PTHR37813">
    <property type="entry name" value="FELS-2 PROPHAGE PROTEIN"/>
    <property type="match status" value="1"/>
</dbReference>
<proteinExistence type="predicted"/>
<dbReference type="AlphaFoldDB" id="A0A1N6Q330"/>
<dbReference type="RefSeq" id="WP_076461604.1">
    <property type="nucleotide sequence ID" value="NZ_FTMN01000002.1"/>
</dbReference>
<feature type="transmembrane region" description="Helical" evidence="3">
    <location>
        <begin position="549"/>
        <end position="575"/>
    </location>
</feature>
<feature type="domain" description="Phage tail tape measure protein" evidence="4">
    <location>
        <begin position="251"/>
        <end position="447"/>
    </location>
</feature>
<feature type="transmembrane region" description="Helical" evidence="3">
    <location>
        <begin position="587"/>
        <end position="607"/>
    </location>
</feature>
<keyword evidence="3" id="KW-1133">Transmembrane helix</keyword>
<dbReference type="Pfam" id="PF10145">
    <property type="entry name" value="PhageMin_Tail"/>
    <property type="match status" value="1"/>
</dbReference>
<evidence type="ECO:0000313" key="5">
    <source>
        <dbReference type="EMBL" id="SIQ11104.1"/>
    </source>
</evidence>
<organism evidence="5 6">
    <name type="scientific">Marinobacterium stanieri</name>
    <dbReference type="NCBI Taxonomy" id="49186"/>
    <lineage>
        <taxon>Bacteria</taxon>
        <taxon>Pseudomonadati</taxon>
        <taxon>Pseudomonadota</taxon>
        <taxon>Gammaproteobacteria</taxon>
        <taxon>Oceanospirillales</taxon>
        <taxon>Oceanospirillaceae</taxon>
        <taxon>Marinobacterium</taxon>
    </lineage>
</organism>
<keyword evidence="2" id="KW-0175">Coiled coil</keyword>
<keyword evidence="3" id="KW-0472">Membrane</keyword>
<dbReference type="EMBL" id="FTMN01000002">
    <property type="protein sequence ID" value="SIQ11104.1"/>
    <property type="molecule type" value="Genomic_DNA"/>
</dbReference>
<dbReference type="NCBIfam" id="TIGR01760">
    <property type="entry name" value="tape_meas_TP901"/>
    <property type="match status" value="1"/>
</dbReference>
<dbReference type="Proteomes" id="UP000186895">
    <property type="component" value="Unassembled WGS sequence"/>
</dbReference>
<name>A0A1N6Q330_9GAMM</name>
<keyword evidence="3" id="KW-0812">Transmembrane</keyword>
<feature type="coiled-coil region" evidence="2">
    <location>
        <begin position="90"/>
        <end position="183"/>
    </location>
</feature>
<evidence type="ECO:0000259" key="4">
    <source>
        <dbReference type="Pfam" id="PF10145"/>
    </source>
</evidence>
<dbReference type="PANTHER" id="PTHR37813:SF1">
    <property type="entry name" value="FELS-2 PROPHAGE PROTEIN"/>
    <property type="match status" value="1"/>
</dbReference>
<reference evidence="5 6" key="1">
    <citation type="submission" date="2017-01" db="EMBL/GenBank/DDBJ databases">
        <authorList>
            <person name="Mah S.A."/>
            <person name="Swanson W.J."/>
            <person name="Moy G.W."/>
            <person name="Vacquier V.D."/>
        </authorList>
    </citation>
    <scope>NUCLEOTIDE SEQUENCE [LARGE SCALE GENOMIC DNA]</scope>
    <source>
        <strain evidence="5 6">DSM 7027</strain>
    </source>
</reference>
<evidence type="ECO:0000256" key="3">
    <source>
        <dbReference type="SAM" id="Phobius"/>
    </source>
</evidence>
<accession>A0A1N6Q330</accession>
<evidence type="ECO:0000256" key="2">
    <source>
        <dbReference type="SAM" id="Coils"/>
    </source>
</evidence>
<evidence type="ECO:0000313" key="6">
    <source>
        <dbReference type="Proteomes" id="UP000186895"/>
    </source>
</evidence>
<evidence type="ECO:0000256" key="1">
    <source>
        <dbReference type="ARBA" id="ARBA00022612"/>
    </source>
</evidence>
<sequence>MARDLRVQLILDTINKASAPLKAIGRDSGKTAEALKASQEQLKILKRQQRDISSFQKLESATRESGDALREQQQKAAALAREMRRTANPTKKLQREFEQATSAARRLKDAHQSNRQKLQQLGQQLRQNGIHTDRLDRHQNNLQRQMRQTNGAIEEQKRKLAALAEEQKRLNEIRERANNIRGNAMTLAGHSTAALGSGVLAMRGMSGMMAPVVEAQTSGSLIAARHGQDSNYAAGYTAIINAIKANGSVAEVNEITTALDAASAAFGTLGDASSQELQRISRHALNLSSTFGTDTAESIQVAQIMLQNGLAGSADEAFDLITGGMQNVTAEMRNELPEILHEYSTHFRGLGFSGQESMNLLVKMAAQGKFALDKTGDAIKEFSIRGSDMSKASVEAYDLIGLNAQQMSAAIASGGDDAQQALQTTVQGLLQIPDPAERANAAIALFGTPVEDLAIDKIPDFLAALGGAKDLLGDTSGAAANLGKQLRNNLNGDIGKLSGSWNELKTQLFDGESSGLRDITQQVTGIVRQITGWARENPELASTLVKLTALLAVLITVLGALGLAVSSVMFGWAGLMKMAPMLGMFKALGPVLLTLGKTALPLVAGGLKAITTALIANPIGLAVTAIAGLAYLIYRNWEPIKAFFAGLWQQVKAAFNGGISGVAALLANWSPIGLLYKGIRAGLSALGIELPATFSELGGNILQGLINGITKMIPNVKEKISSIGESVSGWFKGVLGIHSPSRVFASHGGDVMAGLQQGLGNGESGVMDGILGLGSRLIEQGKAIAGKLGVALGDLKNSALDKLKAATGWLGEQLGFNPHDLEPVPVGAEGGLTIDKRPPLQGAGRQPQPVSNTLSIGEIHVHAAPGMDGQAVAHLVALEIQKLQLKNKAASRSSFNDED</sequence>
<feature type="transmembrane region" description="Helical" evidence="3">
    <location>
        <begin position="613"/>
        <end position="634"/>
    </location>
</feature>